<dbReference type="EMBL" id="SRXT01000006">
    <property type="protein sequence ID" value="TGX52156.1"/>
    <property type="molecule type" value="Genomic_DNA"/>
</dbReference>
<dbReference type="Proteomes" id="UP000306147">
    <property type="component" value="Unassembled WGS sequence"/>
</dbReference>
<dbReference type="AlphaFoldDB" id="A0A4S1XBF5"/>
<evidence type="ECO:0000259" key="2">
    <source>
        <dbReference type="SMART" id="SM00867"/>
    </source>
</evidence>
<gene>
    <name evidence="3" type="ORF">E5A73_15215</name>
</gene>
<dbReference type="PANTHER" id="PTHR34406:SF1">
    <property type="entry name" value="PROTEIN YCEI"/>
    <property type="match status" value="1"/>
</dbReference>
<dbReference type="Pfam" id="PF04264">
    <property type="entry name" value="YceI"/>
    <property type="match status" value="1"/>
</dbReference>
<accession>A0A4S1XBF5</accession>
<dbReference type="InterPro" id="IPR007372">
    <property type="entry name" value="Lipid/polyisoprenoid-bd_YceI"/>
</dbReference>
<comment type="caution">
    <text evidence="3">The sequence shown here is derived from an EMBL/GenBank/DDBJ whole genome shotgun (WGS) entry which is preliminary data.</text>
</comment>
<evidence type="ECO:0000256" key="1">
    <source>
        <dbReference type="SAM" id="SignalP"/>
    </source>
</evidence>
<dbReference type="PANTHER" id="PTHR34406">
    <property type="entry name" value="PROTEIN YCEI"/>
    <property type="match status" value="1"/>
</dbReference>
<dbReference type="Gene3D" id="2.40.128.110">
    <property type="entry name" value="Lipid/polyisoprenoid-binding, YceI-like"/>
    <property type="match status" value="1"/>
</dbReference>
<evidence type="ECO:0000313" key="4">
    <source>
        <dbReference type="Proteomes" id="UP000306147"/>
    </source>
</evidence>
<feature type="chain" id="PRO_5020900941" evidence="1">
    <location>
        <begin position="21"/>
        <end position="213"/>
    </location>
</feature>
<reference evidence="3 4" key="1">
    <citation type="submission" date="2019-04" db="EMBL/GenBank/DDBJ databases">
        <title>Sphingomonas psychrotolerans sp. nov., isolated from soil in the Tianshan Mountains, Xinjiang, China.</title>
        <authorList>
            <person name="Luo Y."/>
            <person name="Sheng H."/>
        </authorList>
    </citation>
    <scope>NUCLEOTIDE SEQUENCE [LARGE SCALE GENOMIC DNA]</scope>
    <source>
        <strain evidence="3 4">ZFGT-11</strain>
    </source>
</reference>
<name>A0A4S1XBF5_9SPHN</name>
<evidence type="ECO:0000313" key="3">
    <source>
        <dbReference type="EMBL" id="TGX52156.1"/>
    </source>
</evidence>
<keyword evidence="1" id="KW-0732">Signal</keyword>
<protein>
    <submittedName>
        <fullName evidence="3">Polyisoprenoid-binding protein</fullName>
    </submittedName>
</protein>
<dbReference type="OrthoDB" id="9811006at2"/>
<feature type="signal peptide" evidence="1">
    <location>
        <begin position="1"/>
        <end position="20"/>
    </location>
</feature>
<sequence length="213" mass="22126">MRIRTIALAATLLVATPLVAQQAMQVPGSKNPALVTAGSYTADPGHTLIEWQVDHLGFTPYFGLFGEISGNLTLDPKNPSAAKVDITIPVSKVVTASAGLTGHLLRAPKEAASKPDFFGPTPADARFVSTKVVASGQTAKVTGNLTLNGVTKPVTLDVSFYGAGKSPAQMGGKDNLGFEALATIKRTEFGIGFGVPMVSDEVKLKIAAAFTKD</sequence>
<feature type="domain" description="Lipid/polyisoprenoid-binding YceI-like" evidence="2">
    <location>
        <begin position="39"/>
        <end position="211"/>
    </location>
</feature>
<dbReference type="SUPFAM" id="SSF101874">
    <property type="entry name" value="YceI-like"/>
    <property type="match status" value="1"/>
</dbReference>
<organism evidence="3 4">
    <name type="scientific">Sphingomonas gei</name>
    <dbReference type="NCBI Taxonomy" id="1395960"/>
    <lineage>
        <taxon>Bacteria</taxon>
        <taxon>Pseudomonadati</taxon>
        <taxon>Pseudomonadota</taxon>
        <taxon>Alphaproteobacteria</taxon>
        <taxon>Sphingomonadales</taxon>
        <taxon>Sphingomonadaceae</taxon>
        <taxon>Sphingomonas</taxon>
    </lineage>
</organism>
<dbReference type="RefSeq" id="WP_135964700.1">
    <property type="nucleotide sequence ID" value="NZ_SRXT01000006.1"/>
</dbReference>
<dbReference type="SMART" id="SM00867">
    <property type="entry name" value="YceI"/>
    <property type="match status" value="1"/>
</dbReference>
<proteinExistence type="predicted"/>
<dbReference type="InterPro" id="IPR036761">
    <property type="entry name" value="TTHA0802/YceI-like_sf"/>
</dbReference>
<keyword evidence="4" id="KW-1185">Reference proteome</keyword>